<dbReference type="InterPro" id="IPR001766">
    <property type="entry name" value="Fork_head_dom"/>
</dbReference>
<dbReference type="GO" id="GO:0005634">
    <property type="term" value="C:nucleus"/>
    <property type="evidence" value="ECO:0007669"/>
    <property type="project" value="UniProtKB-SubCell"/>
</dbReference>
<evidence type="ECO:0000313" key="5">
    <source>
        <dbReference type="EnsemblMetazoa" id="tetur10g02670.1"/>
    </source>
</evidence>
<evidence type="ECO:0000313" key="6">
    <source>
        <dbReference type="Proteomes" id="UP000015104"/>
    </source>
</evidence>
<reference evidence="6" key="1">
    <citation type="submission" date="2011-08" db="EMBL/GenBank/DDBJ databases">
        <authorList>
            <person name="Rombauts S."/>
        </authorList>
    </citation>
    <scope>NUCLEOTIDE SEQUENCE</scope>
    <source>
        <strain evidence="6">London</strain>
    </source>
</reference>
<dbReference type="SMART" id="SM00339">
    <property type="entry name" value="FH"/>
    <property type="match status" value="1"/>
</dbReference>
<reference evidence="5" key="2">
    <citation type="submission" date="2015-06" db="UniProtKB">
        <authorList>
            <consortium name="EnsemblMetazoa"/>
        </authorList>
    </citation>
    <scope>IDENTIFICATION</scope>
</reference>
<dbReference type="SUPFAM" id="SSF46785">
    <property type="entry name" value="Winged helix' DNA-binding domain"/>
    <property type="match status" value="1"/>
</dbReference>
<feature type="compositionally biased region" description="Polar residues" evidence="3">
    <location>
        <begin position="470"/>
        <end position="481"/>
    </location>
</feature>
<dbReference type="GO" id="GO:0000981">
    <property type="term" value="F:DNA-binding transcription factor activity, RNA polymerase II-specific"/>
    <property type="evidence" value="ECO:0007669"/>
    <property type="project" value="TreeGrafter"/>
</dbReference>
<comment type="subcellular location">
    <subcellularLocation>
        <location evidence="2">Nucleus</location>
    </subcellularLocation>
</comment>
<dbReference type="PANTHER" id="PTHR46805">
    <property type="entry name" value="FORKHEAD BOX PROTEIN J1"/>
    <property type="match status" value="1"/>
</dbReference>
<sequence>MIINSIRHNLSLNKCFIKIPRTKDEPGKGGFWRLDPVFAETLIDGVFKKRRPSQRANPKSTSSYKKKNVKETGELVSAIKSIENGSFTRYSIHLNESAFEPDQTILINDDPSRSGSANSLGGNEGTTTIIPTIIPIVNLNSTIESVNSSHSNSSSNGTDPSRRDNINGNNNNDGNGNNEESNNNFSNQVNDGNHLLTNENHDICWNALLTDVDLELVDPTNYAGQVVHTPVTDNVLGSASNNTTTQLTAVEPHTLTIQHHHHSNMINESQREHRNDRLINDKDNHLNHNKISGLSESDVYSDQMHSKLSPHTSEDSLTTLPVSDIISATNNVVTCVNPATSHQLSINEWSPWSCFPMGTGNNGITVVSTTASNEVNNHLTNESSPADLISLNPIDGSTGHANLLSSSIVLANRSGFIGSPSSAILSNGGHLGEGLSQNCIDIQTSSGNNMDENSLINGLINSELNNSTNINDKHSSLSSHQPFEARLVSAKQERETRVDTDGG</sequence>
<feature type="compositionally biased region" description="Low complexity" evidence="3">
    <location>
        <begin position="145"/>
        <end position="156"/>
    </location>
</feature>
<feature type="compositionally biased region" description="Basic and acidic residues" evidence="3">
    <location>
        <begin position="491"/>
        <end position="503"/>
    </location>
</feature>
<dbReference type="PANTHER" id="PTHR46805:SF1">
    <property type="entry name" value="FORKHEAD BOX PROTEIN J1"/>
    <property type="match status" value="1"/>
</dbReference>
<organism evidence="5 6">
    <name type="scientific">Tetranychus urticae</name>
    <name type="common">Two-spotted spider mite</name>
    <dbReference type="NCBI Taxonomy" id="32264"/>
    <lineage>
        <taxon>Eukaryota</taxon>
        <taxon>Metazoa</taxon>
        <taxon>Ecdysozoa</taxon>
        <taxon>Arthropoda</taxon>
        <taxon>Chelicerata</taxon>
        <taxon>Arachnida</taxon>
        <taxon>Acari</taxon>
        <taxon>Acariformes</taxon>
        <taxon>Trombidiformes</taxon>
        <taxon>Prostigmata</taxon>
        <taxon>Eleutherengona</taxon>
        <taxon>Raphignathae</taxon>
        <taxon>Tetranychoidea</taxon>
        <taxon>Tetranychidae</taxon>
        <taxon>Tetranychus</taxon>
    </lineage>
</organism>
<feature type="compositionally biased region" description="Polar residues" evidence="3">
    <location>
        <begin position="54"/>
        <end position="63"/>
    </location>
</feature>
<dbReference type="InterPro" id="IPR036388">
    <property type="entry name" value="WH-like_DNA-bd_sf"/>
</dbReference>
<keyword evidence="2" id="KW-0539">Nucleus</keyword>
<protein>
    <recommendedName>
        <fullName evidence="4">Fork-head domain-containing protein</fullName>
    </recommendedName>
</protein>
<evidence type="ECO:0000259" key="4">
    <source>
        <dbReference type="PROSITE" id="PS50039"/>
    </source>
</evidence>
<dbReference type="EMBL" id="CAEY01000035">
    <property type="status" value="NOT_ANNOTATED_CDS"/>
    <property type="molecule type" value="Genomic_DNA"/>
</dbReference>
<evidence type="ECO:0000256" key="2">
    <source>
        <dbReference type="PROSITE-ProRule" id="PRU00089"/>
    </source>
</evidence>
<dbReference type="PROSITE" id="PS50039">
    <property type="entry name" value="FORK_HEAD_3"/>
    <property type="match status" value="1"/>
</dbReference>
<feature type="compositionally biased region" description="Low complexity" evidence="3">
    <location>
        <begin position="166"/>
        <end position="193"/>
    </location>
</feature>
<feature type="region of interest" description="Disordered" evidence="3">
    <location>
        <begin position="470"/>
        <end position="503"/>
    </location>
</feature>
<evidence type="ECO:0000256" key="1">
    <source>
        <dbReference type="ARBA" id="ARBA00023125"/>
    </source>
</evidence>
<feature type="region of interest" description="Disordered" evidence="3">
    <location>
        <begin position="49"/>
        <end position="68"/>
    </location>
</feature>
<proteinExistence type="predicted"/>
<dbReference type="STRING" id="32264.T1KFC9"/>
<dbReference type="Pfam" id="PF00250">
    <property type="entry name" value="Forkhead"/>
    <property type="match status" value="1"/>
</dbReference>
<dbReference type="EnsemblMetazoa" id="tetur10g02670.1">
    <property type="protein sequence ID" value="tetur10g02670.1"/>
    <property type="gene ID" value="tetur10g02670"/>
</dbReference>
<dbReference type="InterPro" id="IPR036390">
    <property type="entry name" value="WH_DNA-bd_sf"/>
</dbReference>
<evidence type="ECO:0000256" key="3">
    <source>
        <dbReference type="SAM" id="MobiDB-lite"/>
    </source>
</evidence>
<dbReference type="eggNOG" id="KOG2294">
    <property type="taxonomic scope" value="Eukaryota"/>
</dbReference>
<keyword evidence="1 2" id="KW-0238">DNA-binding</keyword>
<feature type="region of interest" description="Disordered" evidence="3">
    <location>
        <begin position="145"/>
        <end position="193"/>
    </location>
</feature>
<dbReference type="Proteomes" id="UP000015104">
    <property type="component" value="Unassembled WGS sequence"/>
</dbReference>
<feature type="domain" description="Fork-head" evidence="4">
    <location>
        <begin position="4"/>
        <end position="52"/>
    </location>
</feature>
<keyword evidence="6" id="KW-1185">Reference proteome</keyword>
<dbReference type="HOGENOM" id="CLU_542222_0_0_1"/>
<name>T1KFC9_TETUR</name>
<dbReference type="GO" id="GO:0000978">
    <property type="term" value="F:RNA polymerase II cis-regulatory region sequence-specific DNA binding"/>
    <property type="evidence" value="ECO:0007669"/>
    <property type="project" value="TreeGrafter"/>
</dbReference>
<feature type="region of interest" description="Disordered" evidence="3">
    <location>
        <begin position="105"/>
        <end position="125"/>
    </location>
</feature>
<dbReference type="InterPro" id="IPR047513">
    <property type="entry name" value="FOXJ1"/>
</dbReference>
<feature type="DNA-binding region" description="Fork-head" evidence="2">
    <location>
        <begin position="4"/>
        <end position="52"/>
    </location>
</feature>
<dbReference type="AlphaFoldDB" id="T1KFC9"/>
<dbReference type="Gene3D" id="1.10.10.10">
    <property type="entry name" value="Winged helix-like DNA-binding domain superfamily/Winged helix DNA-binding domain"/>
    <property type="match status" value="1"/>
</dbReference>
<accession>T1KFC9</accession>